<protein>
    <submittedName>
        <fullName evidence="2">Uncharacterized protein</fullName>
    </submittedName>
</protein>
<dbReference type="Proteomes" id="UP001138500">
    <property type="component" value="Unassembled WGS sequence"/>
</dbReference>
<evidence type="ECO:0000256" key="1">
    <source>
        <dbReference type="SAM" id="MobiDB-lite"/>
    </source>
</evidence>
<gene>
    <name evidence="2" type="ORF">Tdes44962_MAKER06969</name>
</gene>
<reference evidence="2 3" key="2">
    <citation type="journal article" date="2021" name="Curr. Genet.">
        <title>Genetic response to nitrogen starvation in the aggressive Eucalyptus foliar pathogen Teratosphaeria destructans.</title>
        <authorList>
            <person name="Havenga M."/>
            <person name="Wingfield B.D."/>
            <person name="Wingfield M.J."/>
            <person name="Dreyer L.L."/>
            <person name="Roets F."/>
            <person name="Aylward J."/>
        </authorList>
    </citation>
    <scope>NUCLEOTIDE SEQUENCE [LARGE SCALE GENOMIC DNA]</scope>
    <source>
        <strain evidence="2">CMW44962</strain>
    </source>
</reference>
<comment type="caution">
    <text evidence="2">The sequence shown here is derived from an EMBL/GenBank/DDBJ whole genome shotgun (WGS) entry which is preliminary data.</text>
</comment>
<sequence>MDPIIQAAKTRHRTPKAPTPQAKAQLERNPFVQALATPVRQCALTHALLPSHFLLPFISALPDPSTAPDTPKATLTPDIGAPTPPRYLCSPARSYLTARKPLIDGLSSKKGWQRLVSTRMRLWIARKMDRSVGSLVVGKTWVWDARTADVVAERLKESVREGLGRAGVAGMWMDAGEVAMERAEQAAFVLYHGGDAAAESGGEGVDDAGALKRHLRARIPQHIVICDLAQLFSHHDPLLTDLLRRSGPDEDKAAIGPAICIIPKAAKGVMELQMALMRLQSYLRDANTGENILSALSTPDAGSVPARSPNAMRS</sequence>
<dbReference type="OrthoDB" id="3363286at2759"/>
<feature type="region of interest" description="Disordered" evidence="1">
    <location>
        <begin position="294"/>
        <end position="314"/>
    </location>
</feature>
<feature type="region of interest" description="Disordered" evidence="1">
    <location>
        <begin position="1"/>
        <end position="23"/>
    </location>
</feature>
<evidence type="ECO:0000313" key="2">
    <source>
        <dbReference type="EMBL" id="KAH9844983.1"/>
    </source>
</evidence>
<dbReference type="AlphaFoldDB" id="A0A9W7W6F3"/>
<keyword evidence="3" id="KW-1185">Reference proteome</keyword>
<name>A0A9W7W6F3_9PEZI</name>
<evidence type="ECO:0000313" key="3">
    <source>
        <dbReference type="Proteomes" id="UP001138500"/>
    </source>
</evidence>
<organism evidence="2 3">
    <name type="scientific">Teratosphaeria destructans</name>
    <dbReference type="NCBI Taxonomy" id="418781"/>
    <lineage>
        <taxon>Eukaryota</taxon>
        <taxon>Fungi</taxon>
        <taxon>Dikarya</taxon>
        <taxon>Ascomycota</taxon>
        <taxon>Pezizomycotina</taxon>
        <taxon>Dothideomycetes</taxon>
        <taxon>Dothideomycetidae</taxon>
        <taxon>Mycosphaerellales</taxon>
        <taxon>Teratosphaeriaceae</taxon>
        <taxon>Teratosphaeria</taxon>
    </lineage>
</organism>
<dbReference type="EMBL" id="RIBY02000180">
    <property type="protein sequence ID" value="KAH9844983.1"/>
    <property type="molecule type" value="Genomic_DNA"/>
</dbReference>
<accession>A0A9W7W6F3</accession>
<proteinExistence type="predicted"/>
<reference evidence="2 3" key="1">
    <citation type="journal article" date="2018" name="IMA Fungus">
        <title>IMA Genome-F 10: Nine draft genome sequences of Claviceps purpurea s.lat., including C. arundinis, C. humidiphila, and C. cf. spartinae, pseudomolecules for the pitch canker pathogen Fusarium circinatum, draft genome of Davidsoniella eucalypti, Grosmannia galeiformis, Quambalaria eucalypti, and Teratosphaeria destructans.</title>
        <authorList>
            <person name="Wingfield B.D."/>
            <person name="Liu M."/>
            <person name="Nguyen H.D."/>
            <person name="Lane F.A."/>
            <person name="Morgan S.W."/>
            <person name="De Vos L."/>
            <person name="Wilken P.M."/>
            <person name="Duong T.A."/>
            <person name="Aylward J."/>
            <person name="Coetzee M.P."/>
            <person name="Dadej K."/>
            <person name="De Beer Z.W."/>
            <person name="Findlay W."/>
            <person name="Havenga M."/>
            <person name="Kolarik M."/>
            <person name="Menzies J.G."/>
            <person name="Naidoo K."/>
            <person name="Pochopski O."/>
            <person name="Shoukouhi P."/>
            <person name="Santana Q.C."/>
            <person name="Seifert K.A."/>
            <person name="Soal N."/>
            <person name="Steenkamp E.T."/>
            <person name="Tatham C.T."/>
            <person name="van der Nest M.A."/>
            <person name="Wingfield M.J."/>
        </authorList>
    </citation>
    <scope>NUCLEOTIDE SEQUENCE [LARGE SCALE GENOMIC DNA]</scope>
    <source>
        <strain evidence="2">CMW44962</strain>
    </source>
</reference>